<keyword evidence="2" id="KW-1185">Reference proteome</keyword>
<reference evidence="1" key="1">
    <citation type="submission" date="2021-08" db="EMBL/GenBank/DDBJ databases">
        <title>Novel anaerobic bacterium isolated from sea squirt in East Sea, Republic of Korea.</title>
        <authorList>
            <person name="Nguyen T.H."/>
            <person name="Li Z."/>
            <person name="Lee Y.-J."/>
            <person name="Ko J."/>
            <person name="Kim S.-G."/>
        </authorList>
    </citation>
    <scope>NUCLEOTIDE SEQUENCE</scope>
    <source>
        <strain evidence="1">KCTC 25031</strain>
    </source>
</reference>
<dbReference type="Proteomes" id="UP000826212">
    <property type="component" value="Chromosome"/>
</dbReference>
<proteinExistence type="predicted"/>
<organism evidence="1 2">
    <name type="scientific">Halosquirtibacter laminarini</name>
    <dbReference type="NCBI Taxonomy" id="3374600"/>
    <lineage>
        <taxon>Bacteria</taxon>
        <taxon>Pseudomonadati</taxon>
        <taxon>Bacteroidota</taxon>
        <taxon>Bacteroidia</taxon>
        <taxon>Marinilabiliales</taxon>
        <taxon>Prolixibacteraceae</taxon>
        <taxon>Halosquirtibacter</taxon>
    </lineage>
</organism>
<evidence type="ECO:0000313" key="1">
    <source>
        <dbReference type="EMBL" id="QZE15623.1"/>
    </source>
</evidence>
<sequence>MKKIILVIWISLIVGNISYGQSLEHYVNKALQNNMLLRAKQQRIEQSKQDAKASGIPTDPMLQGGYYISPVSTKAGDMQGQIGVEQQLSWLGTYKAEKSLYQSKVQIQQKSYDQLERTITYQTQIAYFQVKRLNIEKQLYHLEQSNYQKQKEWLTQRLSTAKASQLDILRLQLQIDELSTKIEITQNSIVAQTAVLNRWVHGTDNLEVATDSIWRSITLTQQEIISNPTIQTMDAQAQSLRLQQKWITKNRMPKIRLGLNYTFITPYDNTAMSDNGQDAIMVKLGISLPVFSSKKAKAEHLSVHAQQESLEMRKLDQTRNLRSQWTETSKMLQNKQAQISLLHKQLDTTAKALVLIETAYYAGESTYLEFLRLEEQQLNLRITLAKSQADAHVLYAKLTLLK</sequence>
<gene>
    <name evidence="1" type="ORF">K4L44_07265</name>
</gene>
<protein>
    <submittedName>
        <fullName evidence="1">TolC family protein</fullName>
    </submittedName>
</protein>
<dbReference type="EMBL" id="CP081303">
    <property type="protein sequence ID" value="QZE15623.1"/>
    <property type="molecule type" value="Genomic_DNA"/>
</dbReference>
<name>A0AC61NJB3_9BACT</name>
<accession>A0AC61NJB3</accession>
<evidence type="ECO:0000313" key="2">
    <source>
        <dbReference type="Proteomes" id="UP000826212"/>
    </source>
</evidence>